<evidence type="ECO:0000313" key="2">
    <source>
        <dbReference type="EMBL" id="PXW93364.1"/>
    </source>
</evidence>
<dbReference type="OrthoDB" id="8451629at2"/>
<sequence length="88" mass="9692">MSSVTLLDVRQIPAPLRHATLFDLFLGLPAGDGFELLNDHEPVPLQQQFQARWPGQFDWTVLEAGPAQWRVRITRQAAGKSCCGCCGG</sequence>
<dbReference type="Proteomes" id="UP000247811">
    <property type="component" value="Unassembled WGS sequence"/>
</dbReference>
<dbReference type="RefSeq" id="WP_110402074.1">
    <property type="nucleotide sequence ID" value="NZ_QJJS01000020.1"/>
</dbReference>
<name>A0A318GZL1_9BURK</name>
<dbReference type="InterPro" id="IPR018720">
    <property type="entry name" value="DUF2249"/>
</dbReference>
<evidence type="ECO:0000313" key="3">
    <source>
        <dbReference type="Proteomes" id="UP000247811"/>
    </source>
</evidence>
<organism evidence="2 3">
    <name type="scientific">Sphaerotilus hippei</name>
    <dbReference type="NCBI Taxonomy" id="744406"/>
    <lineage>
        <taxon>Bacteria</taxon>
        <taxon>Pseudomonadati</taxon>
        <taxon>Pseudomonadota</taxon>
        <taxon>Betaproteobacteria</taxon>
        <taxon>Burkholderiales</taxon>
        <taxon>Sphaerotilaceae</taxon>
        <taxon>Sphaerotilus</taxon>
    </lineage>
</organism>
<keyword evidence="3" id="KW-1185">Reference proteome</keyword>
<dbReference type="AlphaFoldDB" id="A0A318GZL1"/>
<dbReference type="Pfam" id="PF10006">
    <property type="entry name" value="DUF2249"/>
    <property type="match status" value="1"/>
</dbReference>
<comment type="caution">
    <text evidence="2">The sequence shown here is derived from an EMBL/GenBank/DDBJ whole genome shotgun (WGS) entry which is preliminary data.</text>
</comment>
<gene>
    <name evidence="2" type="ORF">C7444_12016</name>
</gene>
<protein>
    <submittedName>
        <fullName evidence="2">Uncharacterized protein (DUF2249 family)</fullName>
    </submittedName>
</protein>
<accession>A0A318GZL1</accession>
<proteinExistence type="predicted"/>
<reference evidence="2 3" key="1">
    <citation type="submission" date="2018-05" db="EMBL/GenBank/DDBJ databases">
        <title>Genomic Encyclopedia of Type Strains, Phase IV (KMG-IV): sequencing the most valuable type-strain genomes for metagenomic binning, comparative biology and taxonomic classification.</title>
        <authorList>
            <person name="Goeker M."/>
        </authorList>
    </citation>
    <scope>NUCLEOTIDE SEQUENCE [LARGE SCALE GENOMIC DNA]</scope>
    <source>
        <strain evidence="2 3">DSM 566</strain>
    </source>
</reference>
<evidence type="ECO:0000259" key="1">
    <source>
        <dbReference type="Pfam" id="PF10006"/>
    </source>
</evidence>
<feature type="domain" description="DUF2249" evidence="1">
    <location>
        <begin position="7"/>
        <end position="75"/>
    </location>
</feature>
<dbReference type="EMBL" id="QJJS01000020">
    <property type="protein sequence ID" value="PXW93364.1"/>
    <property type="molecule type" value="Genomic_DNA"/>
</dbReference>